<evidence type="ECO:0000313" key="3">
    <source>
        <dbReference type="Proteomes" id="UP000284403"/>
    </source>
</evidence>
<dbReference type="AlphaFoldDB" id="A0A422PW11"/>
<evidence type="ECO:0000313" key="2">
    <source>
        <dbReference type="EMBL" id="RNF21910.1"/>
    </source>
</evidence>
<keyword evidence="3" id="KW-1185">Reference proteome</keyword>
<dbReference type="Proteomes" id="UP000284403">
    <property type="component" value="Unassembled WGS sequence"/>
</dbReference>
<feature type="region of interest" description="Disordered" evidence="1">
    <location>
        <begin position="68"/>
        <end position="89"/>
    </location>
</feature>
<protein>
    <submittedName>
        <fullName evidence="2">Uncharacterized protein</fullName>
    </submittedName>
</protein>
<gene>
    <name evidence="2" type="ORF">Tco025E_03240</name>
</gene>
<accession>A0A422PW11</accession>
<sequence length="130" mass="14989">MRYHPTGKDRDSYISGVRPGGKFGAMHDVSKRRDNLPEHIFATIRDQVVQEERLRLVDEEARACARLQMSSGKSGKRVAGGAAEDERQELERVSNFESVQARHRALLELYSREKEQWTTELEKRGLTMKM</sequence>
<dbReference type="EMBL" id="MKKU01000146">
    <property type="protein sequence ID" value="RNF21910.1"/>
    <property type="molecule type" value="Genomic_DNA"/>
</dbReference>
<proteinExistence type="predicted"/>
<name>A0A422PW11_9TRYP</name>
<dbReference type="RefSeq" id="XP_029229684.1">
    <property type="nucleotide sequence ID" value="XM_029370160.1"/>
</dbReference>
<comment type="caution">
    <text evidence="2">The sequence shown here is derived from an EMBL/GenBank/DDBJ whole genome shotgun (WGS) entry which is preliminary data.</text>
</comment>
<organism evidence="2 3">
    <name type="scientific">Trypanosoma conorhini</name>
    <dbReference type="NCBI Taxonomy" id="83891"/>
    <lineage>
        <taxon>Eukaryota</taxon>
        <taxon>Discoba</taxon>
        <taxon>Euglenozoa</taxon>
        <taxon>Kinetoplastea</taxon>
        <taxon>Metakinetoplastina</taxon>
        <taxon>Trypanosomatida</taxon>
        <taxon>Trypanosomatidae</taxon>
        <taxon>Trypanosoma</taxon>
    </lineage>
</organism>
<dbReference type="GeneID" id="40316851"/>
<dbReference type="OrthoDB" id="277671at2759"/>
<reference evidence="2 3" key="1">
    <citation type="journal article" date="2018" name="BMC Genomics">
        <title>Genomic comparison of Trypanosoma conorhini and Trypanosoma rangeli to Trypanosoma cruzi strains of high and low virulence.</title>
        <authorList>
            <person name="Bradwell K.R."/>
            <person name="Koparde V.N."/>
            <person name="Matveyev A.V."/>
            <person name="Serrano M.G."/>
            <person name="Alves J.M."/>
            <person name="Parikh H."/>
            <person name="Huang B."/>
            <person name="Lee V."/>
            <person name="Espinosa-Alvarez O."/>
            <person name="Ortiz P.A."/>
            <person name="Costa-Martins A.G."/>
            <person name="Teixeira M.M."/>
            <person name="Buck G.A."/>
        </authorList>
    </citation>
    <scope>NUCLEOTIDE SEQUENCE [LARGE SCALE GENOMIC DNA]</scope>
    <source>
        <strain evidence="2 3">025E</strain>
    </source>
</reference>
<evidence type="ECO:0000256" key="1">
    <source>
        <dbReference type="SAM" id="MobiDB-lite"/>
    </source>
</evidence>